<feature type="transmembrane region" description="Helical" evidence="6">
    <location>
        <begin position="21"/>
        <end position="45"/>
    </location>
</feature>
<evidence type="ECO:0000313" key="9">
    <source>
        <dbReference type="Proteomes" id="UP001597479"/>
    </source>
</evidence>
<comment type="caution">
    <text evidence="8">The sequence shown here is derived from an EMBL/GenBank/DDBJ whole genome shotgun (WGS) entry which is preliminary data.</text>
</comment>
<feature type="transmembrane region" description="Helical" evidence="6">
    <location>
        <begin position="728"/>
        <end position="754"/>
    </location>
</feature>
<keyword evidence="9" id="KW-1185">Reference proteome</keyword>
<comment type="subcellular location">
    <subcellularLocation>
        <location evidence="1">Cell membrane</location>
        <topology evidence="1">Multi-pass membrane protein</topology>
    </subcellularLocation>
</comment>
<feature type="transmembrane region" description="Helical" evidence="6">
    <location>
        <begin position="408"/>
        <end position="434"/>
    </location>
</feature>
<evidence type="ECO:0000259" key="7">
    <source>
        <dbReference type="Pfam" id="PF02687"/>
    </source>
</evidence>
<feature type="transmembrane region" description="Helical" evidence="6">
    <location>
        <begin position="354"/>
        <end position="379"/>
    </location>
</feature>
<evidence type="ECO:0000256" key="3">
    <source>
        <dbReference type="ARBA" id="ARBA00022692"/>
    </source>
</evidence>
<gene>
    <name evidence="8" type="ORF">ACFS27_23770</name>
</gene>
<evidence type="ECO:0000256" key="2">
    <source>
        <dbReference type="ARBA" id="ARBA00022475"/>
    </source>
</evidence>
<keyword evidence="5 6" id="KW-0472">Membrane</keyword>
<dbReference type="InterPro" id="IPR038766">
    <property type="entry name" value="Membrane_comp_ABC_pdt"/>
</dbReference>
<evidence type="ECO:0000313" key="8">
    <source>
        <dbReference type="EMBL" id="MFD2796601.1"/>
    </source>
</evidence>
<dbReference type="Pfam" id="PF02687">
    <property type="entry name" value="FtsX"/>
    <property type="match status" value="2"/>
</dbReference>
<feature type="transmembrane region" description="Helical" evidence="6">
    <location>
        <begin position="245"/>
        <end position="267"/>
    </location>
</feature>
<keyword evidence="2" id="KW-1003">Cell membrane</keyword>
<feature type="transmembrane region" description="Helical" evidence="6">
    <location>
        <begin position="329"/>
        <end position="348"/>
    </location>
</feature>
<proteinExistence type="predicted"/>
<keyword evidence="3 6" id="KW-0812">Transmembrane</keyword>
<feature type="transmembrane region" description="Helical" evidence="6">
    <location>
        <begin position="287"/>
        <end position="308"/>
    </location>
</feature>
<evidence type="ECO:0000256" key="4">
    <source>
        <dbReference type="ARBA" id="ARBA00022989"/>
    </source>
</evidence>
<feature type="transmembrane region" description="Helical" evidence="6">
    <location>
        <begin position="642"/>
        <end position="663"/>
    </location>
</feature>
<name>A0ABW5W374_9MICO</name>
<keyword evidence="4 6" id="KW-1133">Transmembrane helix</keyword>
<accession>A0ABW5W374</accession>
<reference evidence="9" key="1">
    <citation type="journal article" date="2019" name="Int. J. Syst. Evol. Microbiol.">
        <title>The Global Catalogue of Microorganisms (GCM) 10K type strain sequencing project: providing services to taxonomists for standard genome sequencing and annotation.</title>
        <authorList>
            <consortium name="The Broad Institute Genomics Platform"/>
            <consortium name="The Broad Institute Genome Sequencing Center for Infectious Disease"/>
            <person name="Wu L."/>
            <person name="Ma J."/>
        </authorList>
    </citation>
    <scope>NUCLEOTIDE SEQUENCE [LARGE SCALE GENOMIC DNA]</scope>
    <source>
        <strain evidence="9">CCM 7044</strain>
    </source>
</reference>
<dbReference type="RefSeq" id="WP_377188475.1">
    <property type="nucleotide sequence ID" value="NZ_JBHUOG010000002.1"/>
</dbReference>
<dbReference type="Proteomes" id="UP001597479">
    <property type="component" value="Unassembled WGS sequence"/>
</dbReference>
<feature type="transmembrane region" description="Helical" evidence="6">
    <location>
        <begin position="690"/>
        <end position="716"/>
    </location>
</feature>
<feature type="domain" description="ABC3 transporter permease C-terminal" evidence="7">
    <location>
        <begin position="197"/>
        <end position="311"/>
    </location>
</feature>
<sequence>MRRLSDLALGVRLSVGGGRSGWVRLALIAVGVGLGVTMLLLAASIPTVLDAREARAQARSVAEAQELTVGEPSALTQEVRSMYREDPLVGLVIQPEGEDAPLPPGVEQQLAPGDVVVSPALADLLASDGGAALQGRWGDRVVGTIGDEGLTGPEELRFYLGTDGLTSATATRIQSFGWAEPVDDGPDPVMLLLVLVGMVVLLLPVGIFVSTAVRFGSENRDRRLAALRLVGADVRMTRRIAAGETLAGAAGGLVVGGLLFLAIGQVAGSAVPPSMSFYPQDLRPAPVLAALTVVLVPATTVLVTLSALKQVLVEPLGVVRRSSERRRRFWWRLVFPVLGVALLFPLAGGLDDSLGGQVMVVAGLVLVLVGVALVLPWLVEATVHRLGGGTVAWDLAVRRLQLDSGTAVRAVSGIAVSVAGLIALQGLVGAIGALTAETQADTRTFQAMVLDIDPDRDAPETWTRELAGAEGVRGVGTLTSVWALPAEASRPASGADDMSIESGTCQVLAQEAQLGSCKDGDVFVVVPDGATAPAPGETYVLGAGRDTESRWTLPASAETVAPSKGGISAMGGMPARILVTPGALDGIGVDPGSVTVYVTLDPAVPDALDHVRTAAAQVDPVAYTTPIDQERVASILGNVRQALLVGTVALLVLIGASMLVNVIEQLRERRQLLAVLVAFGTRRRTLSGSVLFQLAIPVVLGLALAVVTGSGLALALQTAVEAPPSFDWQGVGVTAGAAALMVLLTTAAGLPLLWHLTRPGALRSE</sequence>
<feature type="transmembrane region" description="Helical" evidence="6">
    <location>
        <begin position="189"/>
        <end position="213"/>
    </location>
</feature>
<dbReference type="EMBL" id="JBHUOG010000002">
    <property type="protein sequence ID" value="MFD2796601.1"/>
    <property type="molecule type" value="Genomic_DNA"/>
</dbReference>
<dbReference type="PANTHER" id="PTHR30287:SF1">
    <property type="entry name" value="INNER MEMBRANE PROTEIN"/>
    <property type="match status" value="1"/>
</dbReference>
<dbReference type="PANTHER" id="PTHR30287">
    <property type="entry name" value="MEMBRANE COMPONENT OF PREDICTED ABC SUPERFAMILY METABOLITE UPTAKE TRANSPORTER"/>
    <property type="match status" value="1"/>
</dbReference>
<protein>
    <submittedName>
        <fullName evidence="8">FtsX-like permease family protein</fullName>
    </submittedName>
</protein>
<feature type="domain" description="ABC3 transporter permease C-terminal" evidence="7">
    <location>
        <begin position="648"/>
        <end position="749"/>
    </location>
</feature>
<evidence type="ECO:0000256" key="1">
    <source>
        <dbReference type="ARBA" id="ARBA00004651"/>
    </source>
</evidence>
<organism evidence="8 9">
    <name type="scientific">Promicromonospora vindobonensis</name>
    <dbReference type="NCBI Taxonomy" id="195748"/>
    <lineage>
        <taxon>Bacteria</taxon>
        <taxon>Bacillati</taxon>
        <taxon>Actinomycetota</taxon>
        <taxon>Actinomycetes</taxon>
        <taxon>Micrococcales</taxon>
        <taxon>Promicromonosporaceae</taxon>
        <taxon>Promicromonospora</taxon>
    </lineage>
</organism>
<evidence type="ECO:0000256" key="5">
    <source>
        <dbReference type="ARBA" id="ARBA00023136"/>
    </source>
</evidence>
<dbReference type="InterPro" id="IPR003838">
    <property type="entry name" value="ABC3_permease_C"/>
</dbReference>
<evidence type="ECO:0000256" key="6">
    <source>
        <dbReference type="SAM" id="Phobius"/>
    </source>
</evidence>